<name>A0A9D1MAY4_9FIRM</name>
<comment type="caution">
    <text evidence="1">The sequence shown here is derived from an EMBL/GenBank/DDBJ whole genome shotgun (WGS) entry which is preliminary data.</text>
</comment>
<sequence length="159" mass="18144">MGFREMRRSKQAVSNEECIDMLKNEKRGVLSVIGDNGYPYGVPVNFYYDEADGKIYFHGAKEGHKLDAIKRCDKVCFTTCGGDYKKEGDWAWYVTSVIAMGRAELITDRDLTNEKLRLLGDKYFPSADETEATMQRSAARTQLIAMEIEHMTGKLVHER</sequence>
<dbReference type="SUPFAM" id="SSF50475">
    <property type="entry name" value="FMN-binding split barrel"/>
    <property type="match status" value="1"/>
</dbReference>
<evidence type="ECO:0000313" key="1">
    <source>
        <dbReference type="EMBL" id="HIU56849.1"/>
    </source>
</evidence>
<gene>
    <name evidence="1" type="ORF">IAA61_03425</name>
</gene>
<evidence type="ECO:0000313" key="2">
    <source>
        <dbReference type="Proteomes" id="UP000824109"/>
    </source>
</evidence>
<reference evidence="1" key="1">
    <citation type="submission" date="2020-10" db="EMBL/GenBank/DDBJ databases">
        <authorList>
            <person name="Gilroy R."/>
        </authorList>
    </citation>
    <scope>NUCLEOTIDE SEQUENCE</scope>
    <source>
        <strain evidence="1">USAMLcec3-3695</strain>
    </source>
</reference>
<dbReference type="Pfam" id="PF12900">
    <property type="entry name" value="Pyridox_ox_2"/>
    <property type="match status" value="1"/>
</dbReference>
<protein>
    <submittedName>
        <fullName evidence="1">Pyridoxamine 5'-phosphate oxidase family protein</fullName>
    </submittedName>
</protein>
<dbReference type="AlphaFoldDB" id="A0A9D1MAY4"/>
<organism evidence="1 2">
    <name type="scientific">Candidatus Ornithomonoglobus merdipullorum</name>
    <dbReference type="NCBI Taxonomy" id="2840895"/>
    <lineage>
        <taxon>Bacteria</taxon>
        <taxon>Bacillati</taxon>
        <taxon>Bacillota</taxon>
        <taxon>Clostridia</taxon>
        <taxon>Candidatus Ornithomonoglobus</taxon>
    </lineage>
</organism>
<accession>A0A9D1MAY4</accession>
<dbReference type="Proteomes" id="UP000824109">
    <property type="component" value="Unassembled WGS sequence"/>
</dbReference>
<reference evidence="1" key="2">
    <citation type="journal article" date="2021" name="PeerJ">
        <title>Extensive microbial diversity within the chicken gut microbiome revealed by metagenomics and culture.</title>
        <authorList>
            <person name="Gilroy R."/>
            <person name="Ravi A."/>
            <person name="Getino M."/>
            <person name="Pursley I."/>
            <person name="Horton D.L."/>
            <person name="Alikhan N.F."/>
            <person name="Baker D."/>
            <person name="Gharbi K."/>
            <person name="Hall N."/>
            <person name="Watson M."/>
            <person name="Adriaenssens E.M."/>
            <person name="Foster-Nyarko E."/>
            <person name="Jarju S."/>
            <person name="Secka A."/>
            <person name="Antonio M."/>
            <person name="Oren A."/>
            <person name="Chaudhuri R.R."/>
            <person name="La Ragione R."/>
            <person name="Hildebrand F."/>
            <person name="Pallen M.J."/>
        </authorList>
    </citation>
    <scope>NUCLEOTIDE SEQUENCE</scope>
    <source>
        <strain evidence="1">USAMLcec3-3695</strain>
    </source>
</reference>
<dbReference type="Gene3D" id="2.30.110.10">
    <property type="entry name" value="Electron Transport, Fmn-binding Protein, Chain A"/>
    <property type="match status" value="1"/>
</dbReference>
<proteinExistence type="predicted"/>
<dbReference type="InterPro" id="IPR024747">
    <property type="entry name" value="Pyridox_Oxase-rel"/>
</dbReference>
<dbReference type="PANTHER" id="PTHR34071">
    <property type="entry name" value="5-NITROIMIDAZOLE ANTIBIOTICS RESISTANCE PROTEIN, NIMA-FAMILY-RELATED PROTEIN-RELATED"/>
    <property type="match status" value="1"/>
</dbReference>
<dbReference type="InterPro" id="IPR012349">
    <property type="entry name" value="Split_barrel_FMN-bd"/>
</dbReference>
<dbReference type="PANTHER" id="PTHR34071:SF2">
    <property type="entry name" value="FLAVIN-NUCLEOTIDE-BINDING PROTEIN"/>
    <property type="match status" value="1"/>
</dbReference>
<dbReference type="EMBL" id="DVNB01000034">
    <property type="protein sequence ID" value="HIU56849.1"/>
    <property type="molecule type" value="Genomic_DNA"/>
</dbReference>